<keyword evidence="10" id="KW-0472">Membrane</keyword>
<evidence type="ECO:0000259" key="11">
    <source>
        <dbReference type="PROSITE" id="PS51007"/>
    </source>
</evidence>
<evidence type="ECO:0000256" key="2">
    <source>
        <dbReference type="ARBA" id="ARBA00022617"/>
    </source>
</evidence>
<feature type="binding site" description="axial binding residue" evidence="9">
    <location>
        <position position="96"/>
    </location>
    <ligand>
        <name>heme c</name>
        <dbReference type="ChEBI" id="CHEBI:61717"/>
        <label>1</label>
    </ligand>
    <ligandPart>
        <name>Fe</name>
        <dbReference type="ChEBI" id="CHEBI:18248"/>
    </ligandPart>
</feature>
<dbReference type="InterPro" id="IPR036909">
    <property type="entry name" value="Cyt_c-like_dom_sf"/>
</dbReference>
<dbReference type="PIRSF" id="PIRSF000294">
    <property type="entry name" value="Cytochrome-c_peroxidase"/>
    <property type="match status" value="1"/>
</dbReference>
<dbReference type="RefSeq" id="WP_226591279.1">
    <property type="nucleotide sequence ID" value="NZ_BLAY01000191.1"/>
</dbReference>
<keyword evidence="2 8" id="KW-0349">Heme</keyword>
<comment type="caution">
    <text evidence="12">The sequence shown here is derived from an EMBL/GenBank/DDBJ whole genome shotgun (WGS) entry which is preliminary data.</text>
</comment>
<keyword evidence="4" id="KW-0732">Signal</keyword>
<dbReference type="EMBL" id="BLAY01000191">
    <property type="protein sequence ID" value="GET42967.1"/>
    <property type="molecule type" value="Genomic_DNA"/>
</dbReference>
<feature type="binding site" description="covalent" evidence="8">
    <location>
        <position position="92"/>
    </location>
    <ligand>
        <name>heme c</name>
        <dbReference type="ChEBI" id="CHEBI:61717"/>
        <label>1</label>
    </ligand>
</feature>
<comment type="PTM">
    <text evidence="8">Binds 2 heme groups per subunit.</text>
</comment>
<feature type="transmembrane region" description="Helical" evidence="10">
    <location>
        <begin position="12"/>
        <end position="30"/>
    </location>
</feature>
<keyword evidence="7 9" id="KW-0408">Iron</keyword>
<sequence length="348" mass="39226">MLFYFNQRLIRRFSIILVAIVPMAIAMAFWQQTYHRQEPQIETADNRVTQVSTVNEPIQPIESVVQQDKTKVALGDTLFHEPQLSHTNTISCASCHNLSTGGVDRLVRSIGVNGVINSVNSPTVFNSGFNFRQDWNGGFDTLEEHLDSAIKNPQRMASSWDEIIGKLKRSPYYVKVFSQIYKDGITSDNVVDAIVTFERALITPNSRFDKFLRGDVSAITEDEKEGYRRFKTYGCVSCHQGVNLGGNLLQKFGIMGDYFTDRGKITQADFGRFNITGKEEDRYVFKVPTLRNITLTAPYFHDGSAATLESAIAIMAKYQLGRELSKETVDLIVKFLTTLTGEYQGKPL</sequence>
<dbReference type="SUPFAM" id="SSF46626">
    <property type="entry name" value="Cytochrome c"/>
    <property type="match status" value="2"/>
</dbReference>
<evidence type="ECO:0000256" key="3">
    <source>
        <dbReference type="ARBA" id="ARBA00022723"/>
    </source>
</evidence>
<feature type="binding site" description="covalent" evidence="8">
    <location>
        <position position="95"/>
    </location>
    <ligand>
        <name>heme c</name>
        <dbReference type="ChEBI" id="CHEBI:61717"/>
        <label>1</label>
    </ligand>
</feature>
<keyword evidence="3 9" id="KW-0479">Metal-binding</keyword>
<dbReference type="PROSITE" id="PS51007">
    <property type="entry name" value="CYTC"/>
    <property type="match status" value="2"/>
</dbReference>
<dbReference type="GO" id="GO:0004130">
    <property type="term" value="F:cytochrome-c peroxidase activity"/>
    <property type="evidence" value="ECO:0007669"/>
    <property type="project" value="TreeGrafter"/>
</dbReference>
<name>A0AAV3XQX2_9CYAN</name>
<feature type="binding site" description="covalent" evidence="8">
    <location>
        <position position="238"/>
    </location>
    <ligand>
        <name>heme c</name>
        <dbReference type="ChEBI" id="CHEBI:61717"/>
        <label>2</label>
    </ligand>
</feature>
<keyword evidence="6" id="KW-0560">Oxidoreductase</keyword>
<keyword evidence="10" id="KW-1133">Transmembrane helix</keyword>
<evidence type="ECO:0000256" key="9">
    <source>
        <dbReference type="PIRSR" id="PIRSR000294-2"/>
    </source>
</evidence>
<evidence type="ECO:0000256" key="5">
    <source>
        <dbReference type="ARBA" id="ARBA00022764"/>
    </source>
</evidence>
<dbReference type="InterPro" id="IPR009056">
    <property type="entry name" value="Cyt_c-like_dom"/>
</dbReference>
<dbReference type="InterPro" id="IPR051395">
    <property type="entry name" value="Cytochrome_c_Peroxidase/MauG"/>
</dbReference>
<gene>
    <name evidence="12" type="primary">ccp</name>
    <name evidence="12" type="ORF">MiSe_77860</name>
</gene>
<feature type="domain" description="Cytochrome c" evidence="11">
    <location>
        <begin position="70"/>
        <end position="202"/>
    </location>
</feature>
<comment type="subcellular location">
    <subcellularLocation>
        <location evidence="1">Periplasm</location>
    </subcellularLocation>
</comment>
<keyword evidence="5" id="KW-0574">Periplasm</keyword>
<feature type="binding site" description="covalent" evidence="8">
    <location>
        <position position="235"/>
    </location>
    <ligand>
        <name>heme c</name>
        <dbReference type="ChEBI" id="CHEBI:61717"/>
        <label>2</label>
    </ligand>
</feature>
<reference evidence="12" key="1">
    <citation type="submission" date="2019-10" db="EMBL/GenBank/DDBJ databases">
        <title>Draft genome sequece of Microseira wollei NIES-4236.</title>
        <authorList>
            <person name="Yamaguchi H."/>
            <person name="Suzuki S."/>
            <person name="Kawachi M."/>
        </authorList>
    </citation>
    <scope>NUCLEOTIDE SEQUENCE</scope>
    <source>
        <strain evidence="12">NIES-4236</strain>
    </source>
</reference>
<feature type="binding site" description="axial binding residue" evidence="9">
    <location>
        <position position="239"/>
    </location>
    <ligand>
        <name>heme c</name>
        <dbReference type="ChEBI" id="CHEBI:61717"/>
        <label>2</label>
    </ligand>
    <ligandPart>
        <name>Fe</name>
        <dbReference type="ChEBI" id="CHEBI:18248"/>
    </ligandPart>
</feature>
<evidence type="ECO:0000313" key="13">
    <source>
        <dbReference type="Proteomes" id="UP001050975"/>
    </source>
</evidence>
<feature type="domain" description="Cytochrome c" evidence="11">
    <location>
        <begin position="221"/>
        <end position="340"/>
    </location>
</feature>
<proteinExistence type="predicted"/>
<dbReference type="GO" id="GO:0020037">
    <property type="term" value="F:heme binding"/>
    <property type="evidence" value="ECO:0007669"/>
    <property type="project" value="InterPro"/>
</dbReference>
<keyword evidence="13" id="KW-1185">Reference proteome</keyword>
<organism evidence="12 13">
    <name type="scientific">Microseira wollei NIES-4236</name>
    <dbReference type="NCBI Taxonomy" id="2530354"/>
    <lineage>
        <taxon>Bacteria</taxon>
        <taxon>Bacillati</taxon>
        <taxon>Cyanobacteriota</taxon>
        <taxon>Cyanophyceae</taxon>
        <taxon>Oscillatoriophycideae</taxon>
        <taxon>Aerosakkonematales</taxon>
        <taxon>Aerosakkonemataceae</taxon>
        <taxon>Microseira</taxon>
    </lineage>
</organism>
<dbReference type="Proteomes" id="UP001050975">
    <property type="component" value="Unassembled WGS sequence"/>
</dbReference>
<evidence type="ECO:0000256" key="7">
    <source>
        <dbReference type="ARBA" id="ARBA00023004"/>
    </source>
</evidence>
<evidence type="ECO:0000256" key="8">
    <source>
        <dbReference type="PIRSR" id="PIRSR000294-1"/>
    </source>
</evidence>
<dbReference type="AlphaFoldDB" id="A0AAV3XQX2"/>
<protein>
    <submittedName>
        <fullName evidence="12">Cytochrome c551 peroxidase</fullName>
    </submittedName>
</protein>
<dbReference type="PANTHER" id="PTHR30600:SF7">
    <property type="entry name" value="CYTOCHROME C PEROXIDASE-RELATED"/>
    <property type="match status" value="1"/>
</dbReference>
<dbReference type="Gene3D" id="1.10.760.10">
    <property type="entry name" value="Cytochrome c-like domain"/>
    <property type="match status" value="2"/>
</dbReference>
<dbReference type="GO" id="GO:0042597">
    <property type="term" value="C:periplasmic space"/>
    <property type="evidence" value="ECO:0007669"/>
    <property type="project" value="UniProtKB-SubCell"/>
</dbReference>
<evidence type="ECO:0000256" key="10">
    <source>
        <dbReference type="SAM" id="Phobius"/>
    </source>
</evidence>
<dbReference type="InterPro" id="IPR026259">
    <property type="entry name" value="MauG/Cytc_peroxidase"/>
</dbReference>
<dbReference type="GO" id="GO:0046872">
    <property type="term" value="F:metal ion binding"/>
    <property type="evidence" value="ECO:0007669"/>
    <property type="project" value="UniProtKB-KW"/>
</dbReference>
<evidence type="ECO:0000256" key="4">
    <source>
        <dbReference type="ARBA" id="ARBA00022729"/>
    </source>
</evidence>
<dbReference type="GO" id="GO:0009055">
    <property type="term" value="F:electron transfer activity"/>
    <property type="evidence" value="ECO:0007669"/>
    <property type="project" value="InterPro"/>
</dbReference>
<dbReference type="InterPro" id="IPR004852">
    <property type="entry name" value="Di-haem_cyt_c_peroxidsae"/>
</dbReference>
<keyword evidence="12" id="KW-0575">Peroxidase</keyword>
<feature type="binding site" description="axial binding residue" evidence="9">
    <location>
        <position position="315"/>
    </location>
    <ligand>
        <name>heme c</name>
        <dbReference type="ChEBI" id="CHEBI:61717"/>
        <label>2</label>
    </ligand>
    <ligandPart>
        <name>Fe</name>
        <dbReference type="ChEBI" id="CHEBI:18248"/>
    </ligandPart>
</feature>
<evidence type="ECO:0000256" key="1">
    <source>
        <dbReference type="ARBA" id="ARBA00004418"/>
    </source>
</evidence>
<evidence type="ECO:0000313" key="12">
    <source>
        <dbReference type="EMBL" id="GET42967.1"/>
    </source>
</evidence>
<dbReference type="PANTHER" id="PTHR30600">
    <property type="entry name" value="CYTOCHROME C PEROXIDASE-RELATED"/>
    <property type="match status" value="1"/>
</dbReference>
<dbReference type="Pfam" id="PF03150">
    <property type="entry name" value="CCP_MauG"/>
    <property type="match status" value="1"/>
</dbReference>
<comment type="cofactor">
    <cofactor evidence="8">
        <name>heme</name>
        <dbReference type="ChEBI" id="CHEBI:30413"/>
    </cofactor>
    <text evidence="8">Binds 2 heme groups.</text>
</comment>
<evidence type="ECO:0000256" key="6">
    <source>
        <dbReference type="ARBA" id="ARBA00023002"/>
    </source>
</evidence>
<accession>A0AAV3XQX2</accession>
<keyword evidence="10" id="KW-0812">Transmembrane</keyword>